<dbReference type="EC" id="2.7.13.3" evidence="2"/>
<evidence type="ECO:0000313" key="7">
    <source>
        <dbReference type="EMBL" id="APT58194.1"/>
    </source>
</evidence>
<dbReference type="PROSITE" id="PS50109">
    <property type="entry name" value="HIS_KIN"/>
    <property type="match status" value="1"/>
</dbReference>
<evidence type="ECO:0000256" key="1">
    <source>
        <dbReference type="ARBA" id="ARBA00000085"/>
    </source>
</evidence>
<accession>A0A1L7AHD5</accession>
<dbReference type="EMBL" id="CP015583">
    <property type="protein sequence ID" value="APT58194.1"/>
    <property type="molecule type" value="Genomic_DNA"/>
</dbReference>
<evidence type="ECO:0000256" key="2">
    <source>
        <dbReference type="ARBA" id="ARBA00012438"/>
    </source>
</evidence>
<dbReference type="PRINTS" id="PR00344">
    <property type="entry name" value="BCTRLSENSOR"/>
</dbReference>
<dbReference type="eggNOG" id="COG4191">
    <property type="taxonomic scope" value="Bacteria"/>
</dbReference>
<dbReference type="Proteomes" id="UP000185494">
    <property type="component" value="Chromosome 1"/>
</dbReference>
<dbReference type="AlphaFoldDB" id="A0A1L7AHD5"/>
<keyword evidence="3 4" id="KW-0597">Phosphoprotein</keyword>
<evidence type="ECO:0000256" key="3">
    <source>
        <dbReference type="ARBA" id="ARBA00022553"/>
    </source>
</evidence>
<dbReference type="PROSITE" id="PS50110">
    <property type="entry name" value="RESPONSE_REGULATORY"/>
    <property type="match status" value="1"/>
</dbReference>
<dbReference type="InterPro" id="IPR001789">
    <property type="entry name" value="Sig_transdc_resp-reg_receiver"/>
</dbReference>
<dbReference type="KEGG" id="rgi:RGI145_14845"/>
<evidence type="ECO:0000256" key="4">
    <source>
        <dbReference type="PROSITE-ProRule" id="PRU00169"/>
    </source>
</evidence>
<evidence type="ECO:0000313" key="8">
    <source>
        <dbReference type="Proteomes" id="UP000185494"/>
    </source>
</evidence>
<dbReference type="SUPFAM" id="SSF47384">
    <property type="entry name" value="Homodimeric domain of signal transducing histidine kinase"/>
    <property type="match status" value="1"/>
</dbReference>
<dbReference type="Gene3D" id="1.10.287.130">
    <property type="match status" value="1"/>
</dbReference>
<reference evidence="7 8" key="1">
    <citation type="submission" date="2016-05" db="EMBL/GenBank/DDBJ databases">
        <title>Complete Genome and Methylome Analysis of Psychrotrophic Bacterial Isolates from Antarctic Lake Untersee.</title>
        <authorList>
            <person name="Fomenkov A."/>
            <person name="Akimov V.N."/>
            <person name="Vasilyeva L.V."/>
            <person name="Andersen D."/>
            <person name="Vincze T."/>
            <person name="Roberts R.J."/>
        </authorList>
    </citation>
    <scope>NUCLEOTIDE SEQUENCE [LARGE SCALE GENOMIC DNA]</scope>
    <source>
        <strain evidence="7 8">U14-5</strain>
    </source>
</reference>
<evidence type="ECO:0000259" key="5">
    <source>
        <dbReference type="PROSITE" id="PS50109"/>
    </source>
</evidence>
<dbReference type="GO" id="GO:0000155">
    <property type="term" value="F:phosphorelay sensor kinase activity"/>
    <property type="evidence" value="ECO:0007669"/>
    <property type="project" value="InterPro"/>
</dbReference>
<dbReference type="SMART" id="SM00388">
    <property type="entry name" value="HisKA"/>
    <property type="match status" value="1"/>
</dbReference>
<dbReference type="PANTHER" id="PTHR43065:SF42">
    <property type="entry name" value="TWO-COMPONENT SENSOR PPRA"/>
    <property type="match status" value="1"/>
</dbReference>
<dbReference type="Pfam" id="PF00512">
    <property type="entry name" value="HisKA"/>
    <property type="match status" value="1"/>
</dbReference>
<protein>
    <recommendedName>
        <fullName evidence="2">histidine kinase</fullName>
        <ecNumber evidence="2">2.7.13.3</ecNumber>
    </recommendedName>
</protein>
<dbReference type="SMART" id="SM00387">
    <property type="entry name" value="HATPase_c"/>
    <property type="match status" value="1"/>
</dbReference>
<dbReference type="InterPro" id="IPR036890">
    <property type="entry name" value="HATPase_C_sf"/>
</dbReference>
<feature type="domain" description="Response regulatory" evidence="6">
    <location>
        <begin position="403"/>
        <end position="523"/>
    </location>
</feature>
<sequence>MIPWKTGRVAEDDQDWDSAFETLCGALQEAVALLDEQGTIRVANPAFRVLAALPLGRDLPAARLFSSPARFAAWLAGGGLVPLEGVIEGGEGREPRPVSCRLRFLPGGQRLLLLQDLAEHHRFRKQAEEGERLRALGQLAGGVAHDFNNILAIILASAEALRADARAGGTERDAALEALLAAADRGAALVHRLLALAGRQPLLPRVVLLDEAVTGLEPLLRSMAGRHVGLRWQLDAPGRAVLADPVQLDQMVLNLAGNAVQAMAKRMSAEATLTIATGTRLALQAEPGIPDLLPPGRWVMLSVSDNGPGIPPGVLGRIFEPFFTTRSAEGGTGLGLATVHGIVRQFGGVLQVVSRPGEGASFRIYLPRHQETAPLPPRAGDGGGAAVPVVPAVARREGLAGQRVLLVEDEAPLRRLAEQVLRREGMEVRAAGDGEEALELLAEGFAPDILVSDIAMPGMDGMTLLREMRRRLPSLPAVLVSGYSERLMEREALEEGGRNADITGFLAKPYRPAALVETLRQRLAWVVEESG</sequence>
<dbReference type="Pfam" id="PF00072">
    <property type="entry name" value="Response_reg"/>
    <property type="match status" value="1"/>
</dbReference>
<dbReference type="STRING" id="257708.RGI145_14845"/>
<feature type="modified residue" description="4-aspartylphosphate" evidence="4">
    <location>
        <position position="453"/>
    </location>
</feature>
<dbReference type="Gene3D" id="3.40.50.2300">
    <property type="match status" value="1"/>
</dbReference>
<gene>
    <name evidence="7" type="ORF">RGI145_14845</name>
</gene>
<dbReference type="InterPro" id="IPR036097">
    <property type="entry name" value="HisK_dim/P_sf"/>
</dbReference>
<dbReference type="InterPro" id="IPR003594">
    <property type="entry name" value="HATPase_dom"/>
</dbReference>
<dbReference type="InterPro" id="IPR004358">
    <property type="entry name" value="Sig_transdc_His_kin-like_C"/>
</dbReference>
<dbReference type="PANTHER" id="PTHR43065">
    <property type="entry name" value="SENSOR HISTIDINE KINASE"/>
    <property type="match status" value="1"/>
</dbReference>
<dbReference type="CDD" id="cd00156">
    <property type="entry name" value="REC"/>
    <property type="match status" value="1"/>
</dbReference>
<dbReference type="Gene3D" id="3.30.565.10">
    <property type="entry name" value="Histidine kinase-like ATPase, C-terminal domain"/>
    <property type="match status" value="1"/>
</dbReference>
<dbReference type="Pfam" id="PF02518">
    <property type="entry name" value="HATPase_c"/>
    <property type="match status" value="1"/>
</dbReference>
<dbReference type="RefSeq" id="WP_075798969.1">
    <property type="nucleotide sequence ID" value="NZ_CP015583.1"/>
</dbReference>
<dbReference type="InterPro" id="IPR005467">
    <property type="entry name" value="His_kinase_dom"/>
</dbReference>
<name>A0A1L7AHD5_9PROT</name>
<dbReference type="SUPFAM" id="SSF52172">
    <property type="entry name" value="CheY-like"/>
    <property type="match status" value="1"/>
</dbReference>
<proteinExistence type="predicted"/>
<feature type="domain" description="Histidine kinase" evidence="5">
    <location>
        <begin position="142"/>
        <end position="370"/>
    </location>
</feature>
<comment type="catalytic activity">
    <reaction evidence="1">
        <text>ATP + protein L-histidine = ADP + protein N-phospho-L-histidine.</text>
        <dbReference type="EC" id="2.7.13.3"/>
    </reaction>
</comment>
<organism evidence="7 8">
    <name type="scientific">Roseomonas gilardii</name>
    <dbReference type="NCBI Taxonomy" id="257708"/>
    <lineage>
        <taxon>Bacteria</taxon>
        <taxon>Pseudomonadati</taxon>
        <taxon>Pseudomonadota</taxon>
        <taxon>Alphaproteobacteria</taxon>
        <taxon>Acetobacterales</taxon>
        <taxon>Roseomonadaceae</taxon>
        <taxon>Roseomonas</taxon>
    </lineage>
</organism>
<dbReference type="SUPFAM" id="SSF55874">
    <property type="entry name" value="ATPase domain of HSP90 chaperone/DNA topoisomerase II/histidine kinase"/>
    <property type="match status" value="1"/>
</dbReference>
<evidence type="ECO:0000259" key="6">
    <source>
        <dbReference type="PROSITE" id="PS50110"/>
    </source>
</evidence>
<dbReference type="SMART" id="SM00448">
    <property type="entry name" value="REC"/>
    <property type="match status" value="1"/>
</dbReference>
<dbReference type="InterPro" id="IPR003661">
    <property type="entry name" value="HisK_dim/P_dom"/>
</dbReference>
<dbReference type="InterPro" id="IPR011006">
    <property type="entry name" value="CheY-like_superfamily"/>
</dbReference>